<protein>
    <submittedName>
        <fullName evidence="1">Uncharacterized protein</fullName>
    </submittedName>
</protein>
<gene>
    <name evidence="1" type="ORF">PPRIM_AZ9-3.1.T0610137</name>
</gene>
<evidence type="ECO:0000313" key="2">
    <source>
        <dbReference type="Proteomes" id="UP000688137"/>
    </source>
</evidence>
<sequence length="113" mass="13509">MINQQLLLIINQITKLHSYLVKDPDNKITKMLSIIQIKSITFHSPYTQTIKFNRNYSRVAFFINLVKHLCKLINNDTNIIRVSFNKRTRFDFFLFLNNSIFIHQHRKKGLEQA</sequence>
<name>A0A8S1MG85_PARPR</name>
<dbReference type="EMBL" id="CAJJDM010000062">
    <property type="protein sequence ID" value="CAD8079128.1"/>
    <property type="molecule type" value="Genomic_DNA"/>
</dbReference>
<reference evidence="1" key="1">
    <citation type="submission" date="2021-01" db="EMBL/GenBank/DDBJ databases">
        <authorList>
            <consortium name="Genoscope - CEA"/>
            <person name="William W."/>
        </authorList>
    </citation>
    <scope>NUCLEOTIDE SEQUENCE</scope>
</reference>
<keyword evidence="2" id="KW-1185">Reference proteome</keyword>
<evidence type="ECO:0000313" key="1">
    <source>
        <dbReference type="EMBL" id="CAD8079128.1"/>
    </source>
</evidence>
<comment type="caution">
    <text evidence="1">The sequence shown here is derived from an EMBL/GenBank/DDBJ whole genome shotgun (WGS) entry which is preliminary data.</text>
</comment>
<dbReference type="AlphaFoldDB" id="A0A8S1MG85"/>
<proteinExistence type="predicted"/>
<organism evidence="1 2">
    <name type="scientific">Paramecium primaurelia</name>
    <dbReference type="NCBI Taxonomy" id="5886"/>
    <lineage>
        <taxon>Eukaryota</taxon>
        <taxon>Sar</taxon>
        <taxon>Alveolata</taxon>
        <taxon>Ciliophora</taxon>
        <taxon>Intramacronucleata</taxon>
        <taxon>Oligohymenophorea</taxon>
        <taxon>Peniculida</taxon>
        <taxon>Parameciidae</taxon>
        <taxon>Paramecium</taxon>
    </lineage>
</organism>
<dbReference type="Proteomes" id="UP000688137">
    <property type="component" value="Unassembled WGS sequence"/>
</dbReference>
<accession>A0A8S1MG85</accession>